<dbReference type="GO" id="GO:0090313">
    <property type="term" value="P:regulation of protein targeting to membrane"/>
    <property type="evidence" value="ECO:0007669"/>
    <property type="project" value="TreeGrafter"/>
</dbReference>
<comment type="caution">
    <text evidence="2">The sequence shown here is derived from an EMBL/GenBank/DDBJ whole genome shotgun (WGS) entry which is preliminary data.</text>
</comment>
<protein>
    <submittedName>
        <fullName evidence="2">AsmA family protein</fullName>
    </submittedName>
</protein>
<reference evidence="2" key="1">
    <citation type="journal article" date="2021" name="PeerJ">
        <title>Extensive microbial diversity within the chicken gut microbiome revealed by metagenomics and culture.</title>
        <authorList>
            <person name="Gilroy R."/>
            <person name="Ravi A."/>
            <person name="Getino M."/>
            <person name="Pursley I."/>
            <person name="Horton D.L."/>
            <person name="Alikhan N.F."/>
            <person name="Baker D."/>
            <person name="Gharbi K."/>
            <person name="Hall N."/>
            <person name="Watson M."/>
            <person name="Adriaenssens E.M."/>
            <person name="Foster-Nyarko E."/>
            <person name="Jarju S."/>
            <person name="Secka A."/>
            <person name="Antonio M."/>
            <person name="Oren A."/>
            <person name="Chaudhuri R.R."/>
            <person name="La Ragione R."/>
            <person name="Hildebrand F."/>
            <person name="Pallen M.J."/>
        </authorList>
    </citation>
    <scope>NUCLEOTIDE SEQUENCE</scope>
    <source>
        <strain evidence="2">CHK175-13533</strain>
    </source>
</reference>
<evidence type="ECO:0000313" key="2">
    <source>
        <dbReference type="EMBL" id="HJH24351.1"/>
    </source>
</evidence>
<dbReference type="InterPro" id="IPR007844">
    <property type="entry name" value="AsmA"/>
</dbReference>
<dbReference type="Proteomes" id="UP000700248">
    <property type="component" value="Unassembled WGS sequence"/>
</dbReference>
<dbReference type="PANTHER" id="PTHR30441">
    <property type="entry name" value="DUF748 DOMAIN-CONTAINING PROTEIN"/>
    <property type="match status" value="1"/>
</dbReference>
<proteinExistence type="predicted"/>
<dbReference type="GO" id="GO:0005886">
    <property type="term" value="C:plasma membrane"/>
    <property type="evidence" value="ECO:0007669"/>
    <property type="project" value="TreeGrafter"/>
</dbReference>
<accession>A0A9D3AB46</accession>
<dbReference type="PANTHER" id="PTHR30441:SF4">
    <property type="entry name" value="PROTEIN ASMA"/>
    <property type="match status" value="1"/>
</dbReference>
<dbReference type="Pfam" id="PF05170">
    <property type="entry name" value="AsmA"/>
    <property type="match status" value="1"/>
</dbReference>
<dbReference type="InterPro" id="IPR052894">
    <property type="entry name" value="AsmA-related"/>
</dbReference>
<evidence type="ECO:0000259" key="1">
    <source>
        <dbReference type="Pfam" id="PF05170"/>
    </source>
</evidence>
<feature type="domain" description="AsmA" evidence="1">
    <location>
        <begin position="1"/>
        <end position="715"/>
    </location>
</feature>
<dbReference type="RefSeq" id="WP_276831031.1">
    <property type="nucleotide sequence ID" value="NZ_DYTQ01000084.1"/>
</dbReference>
<reference evidence="2" key="2">
    <citation type="submission" date="2021-09" db="EMBL/GenBank/DDBJ databases">
        <authorList>
            <person name="Gilroy R."/>
        </authorList>
    </citation>
    <scope>NUCLEOTIDE SEQUENCE</scope>
    <source>
        <strain evidence="2">CHK175-13533</strain>
    </source>
</reference>
<evidence type="ECO:0000313" key="3">
    <source>
        <dbReference type="Proteomes" id="UP000700248"/>
    </source>
</evidence>
<dbReference type="AlphaFoldDB" id="A0A9D3AB46"/>
<dbReference type="EMBL" id="DYTQ01000084">
    <property type="protein sequence ID" value="HJH24351.1"/>
    <property type="molecule type" value="Genomic_DNA"/>
</dbReference>
<sequence>MKKWFKRGLFTLVVLVIVALVGAAVFLLTFDPNAYKNKVEQLVYERYQRHLTIEGDIELSLFPRIGLAVEHVSLSNHNNESTFASVDSARFAIAVWPLLWNRLVVDHVAVSGFKVWVQRDNAGNFNFSDLLRKPAPLTKQASSSLNPIPPAQAKTPSLVPDATQAEFQIDIAGLDLKEGEIHFYDQDTTTQMRLVNLELNTGRMTFAQPFDVIFKGNLQGEQPIAQATLEGQALVQLEPHLHRYSAQKINMNLVGKVGAYTAQSATLRGALEALTHTEDLRARQLELVTQGKWQDETQELQKVQVNLNAAQLNLKRNLQLLHTQKMQLRASAFLPVSEGAVEHKLELAFDAPKVNVDTDQVSADPVAFSFKQNQGQHMFGINIRSKQLEGSLDQFTAQGLQIDVAGKDGQRAWKLDMLSALTWAQSSKTLFWSDLVANLVLEDENLTPNPAQAKLTGAGSWAIPEQHLAFEGQWQSANTQAVVQSTLTHKQDWLLQLDVNANELDFNPWLRQPGASSKPTTASTPSVQTKLLPSYFDWAGLHTKLTLQAEALRYRHLQAQNVTAQLEQRDRTWHLLPSTAQVWGGAAQAEGSWRHSDGHAQLRAAAQDIHLAAFTEQLSPRLRLSGQGDLKADLSTHGFTPLARRAYLDGTLDLNATSGQLIGWNPWQTLEQSHDAVRNVFSGQVIRPTEHSDAQSSMAFNALQLALEWQQGQALIKKGLLQADGLTLNTQAPSYFDTVNQQLDVALQLQLDAKALPETKQRLHELSSHPFYVRLSGAWQQPLVRVQWQRLEQPIITDAMDHGLLSLLGRPDPNGMPLGLKEAAPTPELKTLGDTLKSLLKN</sequence>
<gene>
    <name evidence="2" type="ORF">K8U84_07340</name>
</gene>
<name>A0A9D3AB46_9BURK</name>
<organism evidence="2 3">
    <name type="scientific">Paenalcaligenes hominis</name>
    <dbReference type="NCBI Taxonomy" id="643674"/>
    <lineage>
        <taxon>Bacteria</taxon>
        <taxon>Pseudomonadati</taxon>
        <taxon>Pseudomonadota</taxon>
        <taxon>Betaproteobacteria</taxon>
        <taxon>Burkholderiales</taxon>
        <taxon>Alcaligenaceae</taxon>
        <taxon>Paenalcaligenes</taxon>
    </lineage>
</organism>